<evidence type="ECO:0000256" key="1">
    <source>
        <dbReference type="SAM" id="MobiDB-lite"/>
    </source>
</evidence>
<protein>
    <submittedName>
        <fullName evidence="3">Aldehyde dehydrogenase family 3 member B1</fullName>
    </submittedName>
</protein>
<evidence type="ECO:0000313" key="4">
    <source>
        <dbReference type="Proteomes" id="UP000462212"/>
    </source>
</evidence>
<dbReference type="EMBL" id="QGMJ01001126">
    <property type="protein sequence ID" value="TVY32179.1"/>
    <property type="molecule type" value="Genomic_DNA"/>
</dbReference>
<dbReference type="SUPFAM" id="SSF53720">
    <property type="entry name" value="ALDH-like"/>
    <property type="match status" value="1"/>
</dbReference>
<organism evidence="3 4">
    <name type="scientific">Lachnellula subtilissima</name>
    <dbReference type="NCBI Taxonomy" id="602034"/>
    <lineage>
        <taxon>Eukaryota</taxon>
        <taxon>Fungi</taxon>
        <taxon>Dikarya</taxon>
        <taxon>Ascomycota</taxon>
        <taxon>Pezizomycotina</taxon>
        <taxon>Leotiomycetes</taxon>
        <taxon>Helotiales</taxon>
        <taxon>Lachnaceae</taxon>
        <taxon>Lachnellula</taxon>
    </lineage>
</organism>
<dbReference type="PANTHER" id="PTHR43111:SF1">
    <property type="entry name" value="ALDEHYDE DEHYDROGENASE B-RELATED"/>
    <property type="match status" value="1"/>
</dbReference>
<dbReference type="PANTHER" id="PTHR43111">
    <property type="entry name" value="ALDEHYDE DEHYDROGENASE B-RELATED"/>
    <property type="match status" value="1"/>
</dbReference>
<dbReference type="Proteomes" id="UP000462212">
    <property type="component" value="Unassembled WGS sequence"/>
</dbReference>
<evidence type="ECO:0000313" key="3">
    <source>
        <dbReference type="EMBL" id="TVY32179.1"/>
    </source>
</evidence>
<dbReference type="InterPro" id="IPR016161">
    <property type="entry name" value="Ald_DH/histidinol_DH"/>
</dbReference>
<gene>
    <name evidence="3" type="primary">Aldh3b1</name>
    <name evidence="3" type="ORF">LSUB1_G007446</name>
</gene>
<dbReference type="InterPro" id="IPR016163">
    <property type="entry name" value="Ald_DH_C"/>
</dbReference>
<feature type="domain" description="Aldehyde dehydrogenase" evidence="2">
    <location>
        <begin position="22"/>
        <end position="150"/>
    </location>
</feature>
<dbReference type="OrthoDB" id="5596991at2759"/>
<dbReference type="GO" id="GO:0016620">
    <property type="term" value="F:oxidoreductase activity, acting on the aldehyde or oxo group of donors, NAD or NADP as acceptor"/>
    <property type="evidence" value="ECO:0007669"/>
    <property type="project" value="InterPro"/>
</dbReference>
<reference evidence="3 4" key="1">
    <citation type="submission" date="2018-05" db="EMBL/GenBank/DDBJ databases">
        <title>Genome sequencing and assembly of the regulated plant pathogen Lachnellula willkommii and related sister species for the development of diagnostic species identification markers.</title>
        <authorList>
            <person name="Giroux E."/>
            <person name="Bilodeau G."/>
        </authorList>
    </citation>
    <scope>NUCLEOTIDE SEQUENCE [LARGE SCALE GENOMIC DNA]</scope>
    <source>
        <strain evidence="3 4">CBS 197.66</strain>
    </source>
</reference>
<proteinExistence type="predicted"/>
<sequence>MDSLQDSINTLRSAVIDGRTENVRHRQNELLKLHSGLRGKSSSICDAISKDSGVSASDAQKEFVLAMDAVQKMYETLHFEKSLEDEYLVKEGKDHLSRKVGVGIVAIRPTKHTRLYSIASPLAAAIAAGNCVLLELELPHSQLDQALIEILPSALDRDTFFVSPAKLENEQVSQIDFTVDQMSTASVSDVNQLLSQPQSRTLAVVDQTASIGLAARAIATARLPPYNTSPYSPDSVIVNTFVVEEFVKGCIGYADSLASSDEKSLPNGNLQGLEKHSAEGEPVVHTSKTGNLKIVVLQDRSSNPPTTKIEGQYLLIRPSTSTTDAIFSQLSS</sequence>
<dbReference type="Pfam" id="PF00171">
    <property type="entry name" value="Aldedh"/>
    <property type="match status" value="1"/>
</dbReference>
<dbReference type="Gene3D" id="3.40.309.10">
    <property type="entry name" value="Aldehyde Dehydrogenase, Chain A, domain 2"/>
    <property type="match status" value="1"/>
</dbReference>
<dbReference type="Gene3D" id="3.40.605.10">
    <property type="entry name" value="Aldehyde Dehydrogenase, Chain A, domain 1"/>
    <property type="match status" value="1"/>
</dbReference>
<name>A0A8H8RC42_9HELO</name>
<evidence type="ECO:0000259" key="2">
    <source>
        <dbReference type="Pfam" id="PF00171"/>
    </source>
</evidence>
<feature type="region of interest" description="Disordered" evidence="1">
    <location>
        <begin position="260"/>
        <end position="285"/>
    </location>
</feature>
<comment type="caution">
    <text evidence="3">The sequence shown here is derived from an EMBL/GenBank/DDBJ whole genome shotgun (WGS) entry which is preliminary data.</text>
</comment>
<dbReference type="AlphaFoldDB" id="A0A8H8RC42"/>
<dbReference type="InterPro" id="IPR016162">
    <property type="entry name" value="Ald_DH_N"/>
</dbReference>
<dbReference type="InterPro" id="IPR015590">
    <property type="entry name" value="Aldehyde_DH_dom"/>
</dbReference>
<accession>A0A8H8RC42</accession>
<keyword evidence="4" id="KW-1185">Reference proteome</keyword>